<dbReference type="AlphaFoldDB" id="A0A1W0WYT0"/>
<evidence type="ECO:0000313" key="3">
    <source>
        <dbReference type="Proteomes" id="UP000192578"/>
    </source>
</evidence>
<gene>
    <name evidence="2" type="ORF">BV898_05843</name>
</gene>
<dbReference type="OrthoDB" id="76567at2759"/>
<organism evidence="2 3">
    <name type="scientific">Hypsibius exemplaris</name>
    <name type="common">Freshwater tardigrade</name>
    <dbReference type="NCBI Taxonomy" id="2072580"/>
    <lineage>
        <taxon>Eukaryota</taxon>
        <taxon>Metazoa</taxon>
        <taxon>Ecdysozoa</taxon>
        <taxon>Tardigrada</taxon>
        <taxon>Eutardigrada</taxon>
        <taxon>Parachela</taxon>
        <taxon>Hypsibioidea</taxon>
        <taxon>Hypsibiidae</taxon>
        <taxon>Hypsibius</taxon>
    </lineage>
</organism>
<dbReference type="Proteomes" id="UP000192578">
    <property type="component" value="Unassembled WGS sequence"/>
</dbReference>
<feature type="region of interest" description="Disordered" evidence="1">
    <location>
        <begin position="470"/>
        <end position="512"/>
    </location>
</feature>
<feature type="region of interest" description="Disordered" evidence="1">
    <location>
        <begin position="1"/>
        <end position="97"/>
    </location>
</feature>
<dbReference type="EMBL" id="MTYJ01000032">
    <property type="protein sequence ID" value="OQV20292.1"/>
    <property type="molecule type" value="Genomic_DNA"/>
</dbReference>
<feature type="region of interest" description="Disordered" evidence="1">
    <location>
        <begin position="566"/>
        <end position="647"/>
    </location>
</feature>
<name>A0A1W0WYT0_HYPEX</name>
<accession>A0A1W0WYT0</accession>
<comment type="caution">
    <text evidence="2">The sequence shown here is derived from an EMBL/GenBank/DDBJ whole genome shotgun (WGS) entry which is preliminary data.</text>
</comment>
<feature type="compositionally biased region" description="Acidic residues" evidence="1">
    <location>
        <begin position="623"/>
        <end position="647"/>
    </location>
</feature>
<sequence>MEKYDSSPVLPDWTGRPSFPSCDRELFSLNREMSTGTASHDSDSDYEENAGDFPSSRQPENDLPQPCGSPSISPSKEPNPDSIKLIKPSRAERPPLTPLKANIPLAVQRTRQKISAQSFAKLLAGLDVDKCHSVVERILNRPVMKAFAADSHFTEEAIPLASGLSLADFWTVERNPLAELLPRRRELQRGVLTTVMPFAFHERTLSAIATLSVKEFLHMDDAQYAYFMPMAQTNFALDGNSAKSPDWSVEPVGRERLLNDGSSRPTYVVEVAVSETLKKLREDARQVVENETGVNVALSVKVDDDHNTGTVIYRERIIRRGGMTSRRPSFEISFRLDDVNHTNYNVAGRSWPEAFRMPRDQLFQGVDVIRHPPDHLTFMMDLRRVAEVTAAAVSDIRSRPLPVGSLRLDTPTHIAGDITLYDDDTPGAAESVEDILTRSALKAREWEANLARQSQARSSLGALGRLQTDYASASDDEDDEPDSTERPLQPKRKLNFDGDDGDAYKDENVGAIDRSNMPYQSVAFDAMELSLHSLPDSNDDEGLNNREELFGLTRPLGVHQQAVTTPLTGRLRSRKHIKTADHRVNLEKSHGNKRQRENRKLSSDSEASCGRDADDQTTRDMDPVEGDTMEDECADFAEKDAEECDWE</sequence>
<reference evidence="3" key="1">
    <citation type="submission" date="2017-01" db="EMBL/GenBank/DDBJ databases">
        <title>Comparative genomics of anhydrobiosis in the tardigrade Hypsibius dujardini.</title>
        <authorList>
            <person name="Yoshida Y."/>
            <person name="Koutsovoulos G."/>
            <person name="Laetsch D."/>
            <person name="Stevens L."/>
            <person name="Kumar S."/>
            <person name="Horikawa D."/>
            <person name="Ishino K."/>
            <person name="Komine S."/>
            <person name="Tomita M."/>
            <person name="Blaxter M."/>
            <person name="Arakawa K."/>
        </authorList>
    </citation>
    <scope>NUCLEOTIDE SEQUENCE [LARGE SCALE GENOMIC DNA]</scope>
    <source>
        <strain evidence="3">Z151</strain>
    </source>
</reference>
<protein>
    <submittedName>
        <fullName evidence="2">Uncharacterized protein</fullName>
    </submittedName>
</protein>
<proteinExistence type="predicted"/>
<evidence type="ECO:0000256" key="1">
    <source>
        <dbReference type="SAM" id="MobiDB-lite"/>
    </source>
</evidence>
<keyword evidence="3" id="KW-1185">Reference proteome</keyword>
<feature type="compositionally biased region" description="Basic and acidic residues" evidence="1">
    <location>
        <begin position="578"/>
        <end position="622"/>
    </location>
</feature>
<evidence type="ECO:0000313" key="2">
    <source>
        <dbReference type="EMBL" id="OQV20292.1"/>
    </source>
</evidence>